<keyword evidence="2" id="KW-1133">Transmembrane helix</keyword>
<accession>A0A0L7B677</accession>
<dbReference type="Proteomes" id="UP000037193">
    <property type="component" value="Unassembled WGS sequence"/>
</dbReference>
<protein>
    <submittedName>
        <fullName evidence="3">Uncharacterized protein</fullName>
    </submittedName>
</protein>
<evidence type="ECO:0000256" key="2">
    <source>
        <dbReference type="SAM" id="Phobius"/>
    </source>
</evidence>
<organism evidence="3 4">
    <name type="scientific">Bifidobacterium breve MCC 1128</name>
    <dbReference type="NCBI Taxonomy" id="1365965"/>
    <lineage>
        <taxon>Bacteria</taxon>
        <taxon>Bacillati</taxon>
        <taxon>Actinomycetota</taxon>
        <taxon>Actinomycetes</taxon>
        <taxon>Bifidobacteriales</taxon>
        <taxon>Bifidobacteriaceae</taxon>
        <taxon>Bifidobacterium</taxon>
    </lineage>
</organism>
<comment type="caution">
    <text evidence="3">The sequence shown here is derived from an EMBL/GenBank/DDBJ whole genome shotgun (WGS) entry which is preliminary data.</text>
</comment>
<feature type="transmembrane region" description="Helical" evidence="2">
    <location>
        <begin position="58"/>
        <end position="79"/>
    </location>
</feature>
<reference evidence="3 4" key="1">
    <citation type="journal article" date="2015" name="Int J Genomics">
        <title>Comparative Genomics Revealed Genetic Diversity and Species/Strain-Level Differences in Carbohydrate Metabolism of Three Probiotic Bifidobacterial Species.</title>
        <authorList>
            <person name="Odamaki T."/>
            <person name="Horigome A."/>
            <person name="Sugahara H."/>
            <person name="Hashikura N."/>
            <person name="Minami J."/>
            <person name="Xiao J.Z."/>
            <person name="Abe F."/>
        </authorList>
    </citation>
    <scope>NUCLEOTIDE SEQUENCE [LARGE SCALE GENOMIC DNA]</scope>
    <source>
        <strain evidence="3 4">MCC 1128</strain>
    </source>
</reference>
<keyword evidence="2" id="KW-0812">Transmembrane</keyword>
<gene>
    <name evidence="3" type="ORF">BBM1128_02245</name>
</gene>
<dbReference type="EMBL" id="AVQD01000003">
    <property type="protein sequence ID" value="KOA43006.1"/>
    <property type="molecule type" value="Genomic_DNA"/>
</dbReference>
<dbReference type="RefSeq" id="WP_014484948.1">
    <property type="nucleotide sequence ID" value="NZ_AVQD01000003.1"/>
</dbReference>
<feature type="region of interest" description="Disordered" evidence="1">
    <location>
        <begin position="1"/>
        <end position="25"/>
    </location>
</feature>
<dbReference type="PATRIC" id="fig|1365965.3.peg.455"/>
<dbReference type="AlphaFoldDB" id="A0A0L7B677"/>
<proteinExistence type="predicted"/>
<name>A0A0L7B677_BIFBR</name>
<evidence type="ECO:0000256" key="1">
    <source>
        <dbReference type="SAM" id="MobiDB-lite"/>
    </source>
</evidence>
<evidence type="ECO:0000313" key="4">
    <source>
        <dbReference type="Proteomes" id="UP000037193"/>
    </source>
</evidence>
<sequence>MSEPEQNRPESEPDKSKPEMTQEELQRQLLETQKRLVELQEQQIRKKDSQSDNHDTGIGKSVVSILIAAVIIAVVGFVIHDYTKTKEVNEHASDNIYDALSLGSGSPDDIFLSSLPMQP</sequence>
<keyword evidence="2" id="KW-0472">Membrane</keyword>
<evidence type="ECO:0000313" key="3">
    <source>
        <dbReference type="EMBL" id="KOA43006.1"/>
    </source>
</evidence>